<evidence type="ECO:0000256" key="4">
    <source>
        <dbReference type="ARBA" id="ARBA00022679"/>
    </source>
</evidence>
<evidence type="ECO:0000256" key="1">
    <source>
        <dbReference type="ARBA" id="ARBA00004496"/>
    </source>
</evidence>
<dbReference type="PROSITE" id="PS51094">
    <property type="entry name" value="PTS_EIIA_TYPE_2"/>
    <property type="match status" value="1"/>
</dbReference>
<dbReference type="Gene3D" id="3.40.930.10">
    <property type="entry name" value="Mannitol-specific EII, Chain A"/>
    <property type="match status" value="1"/>
</dbReference>
<keyword evidence="4" id="KW-0808">Transferase</keyword>
<evidence type="ECO:0000313" key="8">
    <source>
        <dbReference type="EMBL" id="MFB9753743.1"/>
    </source>
</evidence>
<keyword evidence="6" id="KW-0418">Kinase</keyword>
<dbReference type="PANTHER" id="PTHR36203:SF5">
    <property type="entry name" value="PTS SYSTEM, EIIA COMPONENT"/>
    <property type="match status" value="1"/>
</dbReference>
<dbReference type="EMBL" id="JBHMAG010000013">
    <property type="protein sequence ID" value="MFB9753743.1"/>
    <property type="molecule type" value="Genomic_DNA"/>
</dbReference>
<evidence type="ECO:0000256" key="3">
    <source>
        <dbReference type="ARBA" id="ARBA00022490"/>
    </source>
</evidence>
<sequence length="143" mass="15273">MKFMQAELVALDVEANTPEDAIRAAGELLAEAGVADRSYTEAMVESYRQKGPYFVLAPGIALPHAKADSGVNEASVSFVRLKQPVRFGHASNDPVDLVFALGSSSSADHIAMLRKLTLLLNDPANIATLRKAGKPEDIQALLV</sequence>
<dbReference type="InterPro" id="IPR051351">
    <property type="entry name" value="Ascorbate-PTS_EIIA_comp"/>
</dbReference>
<dbReference type="PROSITE" id="PS00372">
    <property type="entry name" value="PTS_EIIA_TYPE_2_HIS"/>
    <property type="match status" value="1"/>
</dbReference>
<dbReference type="InterPro" id="IPR016152">
    <property type="entry name" value="PTrfase/Anion_transptr"/>
</dbReference>
<protein>
    <submittedName>
        <fullName evidence="8">PTS sugar transporter subunit IIA</fullName>
    </submittedName>
</protein>
<keyword evidence="5" id="KW-0598">Phosphotransferase system</keyword>
<keyword evidence="3" id="KW-0963">Cytoplasm</keyword>
<proteinExistence type="predicted"/>
<dbReference type="SUPFAM" id="SSF55804">
    <property type="entry name" value="Phoshotransferase/anion transport protein"/>
    <property type="match status" value="1"/>
</dbReference>
<name>A0ABV5W090_9BACL</name>
<reference evidence="8 9" key="1">
    <citation type="submission" date="2024-09" db="EMBL/GenBank/DDBJ databases">
        <authorList>
            <person name="Sun Q."/>
            <person name="Mori K."/>
        </authorList>
    </citation>
    <scope>NUCLEOTIDE SEQUENCE [LARGE SCALE GENOMIC DNA]</scope>
    <source>
        <strain evidence="8 9">JCM 12520</strain>
    </source>
</reference>
<evidence type="ECO:0000256" key="2">
    <source>
        <dbReference type="ARBA" id="ARBA00022448"/>
    </source>
</evidence>
<dbReference type="InterPro" id="IPR002178">
    <property type="entry name" value="PTS_EIIA_type-2_dom"/>
</dbReference>
<evidence type="ECO:0000313" key="9">
    <source>
        <dbReference type="Proteomes" id="UP001589619"/>
    </source>
</evidence>
<feature type="domain" description="PTS EIIA type-2" evidence="7">
    <location>
        <begin position="2"/>
        <end position="143"/>
    </location>
</feature>
<keyword evidence="2" id="KW-0813">Transport</keyword>
<keyword evidence="8" id="KW-0762">Sugar transport</keyword>
<dbReference type="PANTHER" id="PTHR36203">
    <property type="entry name" value="ASCORBATE-SPECIFIC PTS SYSTEM EIIA COMPONENT"/>
    <property type="match status" value="1"/>
</dbReference>
<comment type="caution">
    <text evidence="8">The sequence shown here is derived from an EMBL/GenBank/DDBJ whole genome shotgun (WGS) entry which is preliminary data.</text>
</comment>
<evidence type="ECO:0000256" key="5">
    <source>
        <dbReference type="ARBA" id="ARBA00022683"/>
    </source>
</evidence>
<dbReference type="Pfam" id="PF00359">
    <property type="entry name" value="PTS_EIIA_2"/>
    <property type="match status" value="1"/>
</dbReference>
<comment type="subcellular location">
    <subcellularLocation>
        <location evidence="1">Cytoplasm</location>
    </subcellularLocation>
</comment>
<keyword evidence="9" id="KW-1185">Reference proteome</keyword>
<dbReference type="CDD" id="cd00211">
    <property type="entry name" value="PTS_IIA_fru"/>
    <property type="match status" value="1"/>
</dbReference>
<dbReference type="RefSeq" id="WP_344914889.1">
    <property type="nucleotide sequence ID" value="NZ_BAAAYO010000014.1"/>
</dbReference>
<evidence type="ECO:0000259" key="7">
    <source>
        <dbReference type="PROSITE" id="PS51094"/>
    </source>
</evidence>
<gene>
    <name evidence="8" type="ORF">ACFFNY_19415</name>
</gene>
<dbReference type="Proteomes" id="UP001589619">
    <property type="component" value="Unassembled WGS sequence"/>
</dbReference>
<accession>A0ABV5W090</accession>
<evidence type="ECO:0000256" key="6">
    <source>
        <dbReference type="ARBA" id="ARBA00022777"/>
    </source>
</evidence>
<organism evidence="8 9">
    <name type="scientific">Paenibacillus hodogayensis</name>
    <dbReference type="NCBI Taxonomy" id="279208"/>
    <lineage>
        <taxon>Bacteria</taxon>
        <taxon>Bacillati</taxon>
        <taxon>Bacillota</taxon>
        <taxon>Bacilli</taxon>
        <taxon>Bacillales</taxon>
        <taxon>Paenibacillaceae</taxon>
        <taxon>Paenibacillus</taxon>
    </lineage>
</organism>